<gene>
    <name evidence="2" type="ORF">DT376_18525</name>
</gene>
<dbReference type="Proteomes" id="UP000253594">
    <property type="component" value="Unassembled WGS sequence"/>
</dbReference>
<dbReference type="AlphaFoldDB" id="A0A367M7M9"/>
<dbReference type="PANTHER" id="PTHR43679">
    <property type="entry name" value="OCTANOYLTRANSFERASE LIPM-RELATED"/>
    <property type="match status" value="1"/>
</dbReference>
<dbReference type="EMBL" id="QORE01000626">
    <property type="protein sequence ID" value="RCI73404.1"/>
    <property type="molecule type" value="Genomic_DNA"/>
</dbReference>
<dbReference type="Pfam" id="PF21948">
    <property type="entry name" value="LplA-B_cat"/>
    <property type="match status" value="1"/>
</dbReference>
<protein>
    <submittedName>
        <fullName evidence="2">Lipoate--protein ligase family protein</fullName>
    </submittedName>
</protein>
<dbReference type="RefSeq" id="WP_134543874.1">
    <property type="nucleotide sequence ID" value="NZ_CAADQI010001351.1"/>
</dbReference>
<accession>A0A367M7M9</accession>
<dbReference type="InterPro" id="IPR004143">
    <property type="entry name" value="BPL_LPL_catalytic"/>
</dbReference>
<dbReference type="PANTHER" id="PTHR43679:SF2">
    <property type="entry name" value="OCTANOYL-[GCVH]:PROTEIN N-OCTANOYLTRANSFERASE"/>
    <property type="match status" value="1"/>
</dbReference>
<evidence type="ECO:0000313" key="2">
    <source>
        <dbReference type="EMBL" id="RCI73404.1"/>
    </source>
</evidence>
<proteinExistence type="predicted"/>
<name>A0A367M7M9_PSEAI</name>
<dbReference type="SUPFAM" id="SSF55681">
    <property type="entry name" value="Class II aaRS and biotin synthetases"/>
    <property type="match status" value="1"/>
</dbReference>
<organism evidence="2 3">
    <name type="scientific">Pseudomonas aeruginosa</name>
    <dbReference type="NCBI Taxonomy" id="287"/>
    <lineage>
        <taxon>Bacteria</taxon>
        <taxon>Pseudomonadati</taxon>
        <taxon>Pseudomonadota</taxon>
        <taxon>Gammaproteobacteria</taxon>
        <taxon>Pseudomonadales</taxon>
        <taxon>Pseudomonadaceae</taxon>
        <taxon>Pseudomonas</taxon>
    </lineage>
</organism>
<dbReference type="GO" id="GO:0016874">
    <property type="term" value="F:ligase activity"/>
    <property type="evidence" value="ECO:0007669"/>
    <property type="project" value="UniProtKB-KW"/>
</dbReference>
<dbReference type="InterPro" id="IPR045864">
    <property type="entry name" value="aa-tRNA-synth_II/BPL/LPL"/>
</dbReference>
<evidence type="ECO:0000313" key="3">
    <source>
        <dbReference type="Proteomes" id="UP000253594"/>
    </source>
</evidence>
<evidence type="ECO:0000259" key="1">
    <source>
        <dbReference type="PROSITE" id="PS51733"/>
    </source>
</evidence>
<dbReference type="Gene3D" id="3.30.930.10">
    <property type="entry name" value="Bira Bifunctional Protein, Domain 2"/>
    <property type="match status" value="1"/>
</dbReference>
<keyword evidence="2" id="KW-0436">Ligase</keyword>
<dbReference type="InterPro" id="IPR050664">
    <property type="entry name" value="Octanoyltrans_LipM/LipL"/>
</dbReference>
<sequence length="165" mass="17870">MVEVFSVQDGLDAERALLDEVCGGAREHGLLLWQPCDRALVMPRRMERLEGFAPASAAVAERGWPVLLRDTGGEPVPQSPGVLNIALSYALGPGDNEQTRIETAYLRLCQPICDWLRERGLDAGVGAVAGSFCDGRYNVTLDGRKLAGTAQRWRRNGAGRPVVLA</sequence>
<feature type="non-terminal residue" evidence="2">
    <location>
        <position position="165"/>
    </location>
</feature>
<comment type="caution">
    <text evidence="2">The sequence shown here is derived from an EMBL/GenBank/DDBJ whole genome shotgun (WGS) entry which is preliminary data.</text>
</comment>
<feature type="domain" description="BPL/LPL catalytic" evidence="1">
    <location>
        <begin position="24"/>
        <end position="165"/>
    </location>
</feature>
<dbReference type="PROSITE" id="PS51733">
    <property type="entry name" value="BPL_LPL_CATALYTIC"/>
    <property type="match status" value="1"/>
</dbReference>
<reference evidence="2 3" key="1">
    <citation type="submission" date="2018-07" db="EMBL/GenBank/DDBJ databases">
        <title>Mechanisms of high-level aminoglycoside resistance among Gram-negative pathogens in Brazil.</title>
        <authorList>
            <person name="Ballaben A.S."/>
            <person name="Darini A.L.C."/>
            <person name="Doi Y."/>
        </authorList>
    </citation>
    <scope>NUCLEOTIDE SEQUENCE [LARGE SCALE GENOMIC DNA]</scope>
    <source>
        <strain evidence="2 3">B2-305</strain>
    </source>
</reference>